<dbReference type="EMBL" id="FOEF01000012">
    <property type="protein sequence ID" value="SEP48382.1"/>
    <property type="molecule type" value="Genomic_DNA"/>
</dbReference>
<feature type="domain" description="MbtH-like" evidence="1">
    <location>
        <begin position="1"/>
        <end position="51"/>
    </location>
</feature>
<dbReference type="Pfam" id="PF03621">
    <property type="entry name" value="MbtH"/>
    <property type="match status" value="1"/>
</dbReference>
<sequence>MSDESDERTFRVLVNAEEQYSLFPAVLPVPGGWRSADFTGTEDDCVAFVDRVWTDMRPASTR</sequence>
<reference evidence="2 3" key="1">
    <citation type="submission" date="2016-10" db="EMBL/GenBank/DDBJ databases">
        <authorList>
            <person name="de Groot N.N."/>
        </authorList>
    </citation>
    <scope>NUCLEOTIDE SEQUENCE [LARGE SCALE GENOMIC DNA]</scope>
    <source>
        <strain evidence="2 3">DSM 44993</strain>
    </source>
</reference>
<protein>
    <submittedName>
        <fullName evidence="2">MbtH protein</fullName>
    </submittedName>
</protein>
<dbReference type="InterPro" id="IPR038020">
    <property type="entry name" value="MbtH-like_sf"/>
</dbReference>
<dbReference type="RefSeq" id="WP_091620683.1">
    <property type="nucleotide sequence ID" value="NZ_FOEF01000012.1"/>
</dbReference>
<gene>
    <name evidence="2" type="ORF">SAMN04489732_11220</name>
</gene>
<proteinExistence type="predicted"/>
<evidence type="ECO:0000313" key="3">
    <source>
        <dbReference type="Proteomes" id="UP000198582"/>
    </source>
</evidence>
<dbReference type="Proteomes" id="UP000198582">
    <property type="component" value="Unassembled WGS sequence"/>
</dbReference>
<dbReference type="InterPro" id="IPR037407">
    <property type="entry name" value="MLP_fam"/>
</dbReference>
<name>A0A1H8Y8F3_9PSEU</name>
<dbReference type="InterPro" id="IPR005153">
    <property type="entry name" value="MbtH-like_dom"/>
</dbReference>
<dbReference type="GO" id="GO:0005829">
    <property type="term" value="C:cytosol"/>
    <property type="evidence" value="ECO:0007669"/>
    <property type="project" value="TreeGrafter"/>
</dbReference>
<dbReference type="SMART" id="SM00923">
    <property type="entry name" value="MbtH"/>
    <property type="match status" value="1"/>
</dbReference>
<dbReference type="STRING" id="394193.SAMN04489732_11220"/>
<evidence type="ECO:0000313" key="2">
    <source>
        <dbReference type="EMBL" id="SEP48382.1"/>
    </source>
</evidence>
<dbReference type="AlphaFoldDB" id="A0A1H8Y8F3"/>
<dbReference type="GO" id="GO:0019290">
    <property type="term" value="P:siderophore biosynthetic process"/>
    <property type="evidence" value="ECO:0007669"/>
    <property type="project" value="TreeGrafter"/>
</dbReference>
<dbReference type="SUPFAM" id="SSF160582">
    <property type="entry name" value="MbtH-like"/>
    <property type="match status" value="1"/>
</dbReference>
<dbReference type="PANTHER" id="PTHR38444:SF1">
    <property type="entry name" value="ENTEROBACTIN BIOSYNTHESIS PROTEIN YBDZ"/>
    <property type="match status" value="1"/>
</dbReference>
<evidence type="ECO:0000259" key="1">
    <source>
        <dbReference type="SMART" id="SM00923"/>
    </source>
</evidence>
<dbReference type="OrthoDB" id="7584480at2"/>
<accession>A0A1H8Y8F3</accession>
<keyword evidence="3" id="KW-1185">Reference proteome</keyword>
<dbReference type="PANTHER" id="PTHR38444">
    <property type="entry name" value="ENTEROBACTIN BIOSYNTHESIS PROTEIN YBDZ"/>
    <property type="match status" value="1"/>
</dbReference>
<organism evidence="2 3">
    <name type="scientific">Amycolatopsis saalfeldensis</name>
    <dbReference type="NCBI Taxonomy" id="394193"/>
    <lineage>
        <taxon>Bacteria</taxon>
        <taxon>Bacillati</taxon>
        <taxon>Actinomycetota</taxon>
        <taxon>Actinomycetes</taxon>
        <taxon>Pseudonocardiales</taxon>
        <taxon>Pseudonocardiaceae</taxon>
        <taxon>Amycolatopsis</taxon>
    </lineage>
</organism>
<dbReference type="Gene3D" id="3.90.820.10">
    <property type="entry name" value="Structural Genomics, Unknown Function 30-nov-00 1gh9 Mol_id"/>
    <property type="match status" value="1"/>
</dbReference>